<dbReference type="KEGG" id="smo:SELMODRAFT_410292"/>
<dbReference type="EMBL" id="GL377577">
    <property type="protein sequence ID" value="EFJ29626.1"/>
    <property type="molecule type" value="Genomic_DNA"/>
</dbReference>
<reference evidence="1 2" key="1">
    <citation type="journal article" date="2011" name="Science">
        <title>The Selaginella genome identifies genetic changes associated with the evolution of vascular plants.</title>
        <authorList>
            <person name="Banks J.A."/>
            <person name="Nishiyama T."/>
            <person name="Hasebe M."/>
            <person name="Bowman J.L."/>
            <person name="Gribskov M."/>
            <person name="dePamphilis C."/>
            <person name="Albert V.A."/>
            <person name="Aono N."/>
            <person name="Aoyama T."/>
            <person name="Ambrose B.A."/>
            <person name="Ashton N.W."/>
            <person name="Axtell M.J."/>
            <person name="Barker E."/>
            <person name="Barker M.S."/>
            <person name="Bennetzen J.L."/>
            <person name="Bonawitz N.D."/>
            <person name="Chapple C."/>
            <person name="Cheng C."/>
            <person name="Correa L.G."/>
            <person name="Dacre M."/>
            <person name="DeBarry J."/>
            <person name="Dreyer I."/>
            <person name="Elias M."/>
            <person name="Engstrom E.M."/>
            <person name="Estelle M."/>
            <person name="Feng L."/>
            <person name="Finet C."/>
            <person name="Floyd S.K."/>
            <person name="Frommer W.B."/>
            <person name="Fujita T."/>
            <person name="Gramzow L."/>
            <person name="Gutensohn M."/>
            <person name="Harholt J."/>
            <person name="Hattori M."/>
            <person name="Heyl A."/>
            <person name="Hirai T."/>
            <person name="Hiwatashi Y."/>
            <person name="Ishikawa M."/>
            <person name="Iwata M."/>
            <person name="Karol K.G."/>
            <person name="Koehler B."/>
            <person name="Kolukisaoglu U."/>
            <person name="Kubo M."/>
            <person name="Kurata T."/>
            <person name="Lalonde S."/>
            <person name="Li K."/>
            <person name="Li Y."/>
            <person name="Litt A."/>
            <person name="Lyons E."/>
            <person name="Manning G."/>
            <person name="Maruyama T."/>
            <person name="Michael T.P."/>
            <person name="Mikami K."/>
            <person name="Miyazaki S."/>
            <person name="Morinaga S."/>
            <person name="Murata T."/>
            <person name="Mueller-Roeber B."/>
            <person name="Nelson D.R."/>
            <person name="Obara M."/>
            <person name="Oguri Y."/>
            <person name="Olmstead R.G."/>
            <person name="Onodera N."/>
            <person name="Petersen B.L."/>
            <person name="Pils B."/>
            <person name="Prigge M."/>
            <person name="Rensing S.A."/>
            <person name="Riano-Pachon D.M."/>
            <person name="Roberts A.W."/>
            <person name="Sato Y."/>
            <person name="Scheller H.V."/>
            <person name="Schulz B."/>
            <person name="Schulz C."/>
            <person name="Shakirov E.V."/>
            <person name="Shibagaki N."/>
            <person name="Shinohara N."/>
            <person name="Shippen D.E."/>
            <person name="Soerensen I."/>
            <person name="Sotooka R."/>
            <person name="Sugimoto N."/>
            <person name="Sugita M."/>
            <person name="Sumikawa N."/>
            <person name="Tanurdzic M."/>
            <person name="Theissen G."/>
            <person name="Ulvskov P."/>
            <person name="Wakazuki S."/>
            <person name="Weng J.K."/>
            <person name="Willats W.W."/>
            <person name="Wipf D."/>
            <person name="Wolf P.G."/>
            <person name="Yang L."/>
            <person name="Zimmer A.D."/>
            <person name="Zhu Q."/>
            <person name="Mitros T."/>
            <person name="Hellsten U."/>
            <person name="Loque D."/>
            <person name="Otillar R."/>
            <person name="Salamov A."/>
            <person name="Schmutz J."/>
            <person name="Shapiro H."/>
            <person name="Lindquist E."/>
            <person name="Lucas S."/>
            <person name="Rokhsar D."/>
            <person name="Grigoriev I.V."/>
        </authorList>
    </citation>
    <scope>NUCLEOTIDE SEQUENCE [LARGE SCALE GENOMIC DNA]</scope>
</reference>
<dbReference type="Gramene" id="EFJ29626">
    <property type="protein sequence ID" value="EFJ29626"/>
    <property type="gene ID" value="SELMODRAFT_410292"/>
</dbReference>
<accession>D8REA4</accession>
<dbReference type="InParanoid" id="D8REA4"/>
<dbReference type="AlphaFoldDB" id="D8REA4"/>
<dbReference type="Proteomes" id="UP000001514">
    <property type="component" value="Unassembled WGS sequence"/>
</dbReference>
<gene>
    <name evidence="1" type="ORF">SELMODRAFT_410292</name>
</gene>
<organism evidence="2">
    <name type="scientific">Selaginella moellendorffii</name>
    <name type="common">Spikemoss</name>
    <dbReference type="NCBI Taxonomy" id="88036"/>
    <lineage>
        <taxon>Eukaryota</taxon>
        <taxon>Viridiplantae</taxon>
        <taxon>Streptophyta</taxon>
        <taxon>Embryophyta</taxon>
        <taxon>Tracheophyta</taxon>
        <taxon>Lycopodiopsida</taxon>
        <taxon>Selaginellales</taxon>
        <taxon>Selaginellaceae</taxon>
        <taxon>Selaginella</taxon>
    </lineage>
</organism>
<evidence type="ECO:0000313" key="2">
    <source>
        <dbReference type="Proteomes" id="UP000001514"/>
    </source>
</evidence>
<sequence>MKQNLSSGTSGVLKFLAHLRVSWSTYDLDNIYRFGHHYVLWCYRFERMSSFLNKFHTNSKEMEVTFSRMINRVTFLKLMRLRYLEKDGVSARSRMEDLLTEAAGYNGGRGSSTEIVNEQWRMYWTLLALNGILIGRALQSGQEVTEYPQLLVDGVIYRKGDNIVVDNPEREVDWVGCFYDAFAGKTSFGGEERGSGDVDVKVSLVSSRQGYTVAAAPVSVFPVVDNVVQMELTGEVGGK</sequence>
<name>D8REA4_SELML</name>
<keyword evidence="2" id="KW-1185">Reference proteome</keyword>
<proteinExistence type="predicted"/>
<dbReference type="HOGENOM" id="CLU_1162797_0_0_1"/>
<protein>
    <submittedName>
        <fullName evidence="1">Uncharacterized protein</fullName>
    </submittedName>
</protein>
<evidence type="ECO:0000313" key="1">
    <source>
        <dbReference type="EMBL" id="EFJ29626.1"/>
    </source>
</evidence>